<organism evidence="1 2">
    <name type="scientific">Paenibacillus illinoisensis</name>
    <dbReference type="NCBI Taxonomy" id="59845"/>
    <lineage>
        <taxon>Bacteria</taxon>
        <taxon>Bacillati</taxon>
        <taxon>Bacillota</taxon>
        <taxon>Bacilli</taxon>
        <taxon>Bacillales</taxon>
        <taxon>Paenibacillaceae</taxon>
        <taxon>Paenibacillus</taxon>
    </lineage>
</organism>
<sequence>MPWPMVHFAVASEIRSNPSPEFLLGSLAPDSIHVRSDVRSEKAKTHLMIEEGRFATDEELRAFWESHRQQAELDPAFWQYLCGYIAHIYTDHVWTFDIYPAYEEHPEGRKRYTQEVTKLEFMILRNRSGAHELLNKLNAGKAYDLGGLLKREVLQYRKVKVDFLNNPAHDPVEGLSILSMEVLEDFIHTTAVRLKQLYTEWNVFEDLHQNLKLGVK</sequence>
<keyword evidence="2" id="KW-1185">Reference proteome</keyword>
<evidence type="ECO:0000313" key="1">
    <source>
        <dbReference type="EMBL" id="MFK0522096.1"/>
    </source>
</evidence>
<evidence type="ECO:0000313" key="2">
    <source>
        <dbReference type="Proteomes" id="UP001618531"/>
    </source>
</evidence>
<dbReference type="Proteomes" id="UP001618531">
    <property type="component" value="Unassembled WGS sequence"/>
</dbReference>
<reference evidence="1 2" key="1">
    <citation type="submission" date="2024-11" db="EMBL/GenBank/DDBJ databases">
        <title>Identification and Characterization of a Novel Fosfomycin Bacillithiol Transferase FosB8 in Paenibacillus illinoisensis.</title>
        <authorList>
            <person name="Lu W."/>
        </authorList>
    </citation>
    <scope>NUCLEOTIDE SEQUENCE [LARGE SCALE GENOMIC DNA]</scope>
    <source>
        <strain evidence="1 2">WP77</strain>
    </source>
</reference>
<dbReference type="EMBL" id="JBIYSL010000002">
    <property type="protein sequence ID" value="MFK0522096.1"/>
    <property type="molecule type" value="Genomic_DNA"/>
</dbReference>
<evidence type="ECO:0008006" key="3">
    <source>
        <dbReference type="Google" id="ProtNLM"/>
    </source>
</evidence>
<protein>
    <recommendedName>
        <fullName evidence="3">Phospholipase C/D domain-containing protein</fullName>
    </recommendedName>
</protein>
<proteinExistence type="predicted"/>
<dbReference type="RefSeq" id="WP_402873245.1">
    <property type="nucleotide sequence ID" value="NZ_JBIYSL010000002.1"/>
</dbReference>
<comment type="caution">
    <text evidence="1">The sequence shown here is derived from an EMBL/GenBank/DDBJ whole genome shotgun (WGS) entry which is preliminary data.</text>
</comment>
<gene>
    <name evidence="1" type="ORF">ACINKY_07760</name>
</gene>
<name>A0ABW8HRJ1_9BACL</name>
<accession>A0ABW8HRJ1</accession>